<evidence type="ECO:0000313" key="2">
    <source>
        <dbReference type="EMBL" id="DAE12321.1"/>
    </source>
</evidence>
<keyword evidence="1" id="KW-0812">Transmembrane</keyword>
<protein>
    <submittedName>
        <fullName evidence="2">Uncharacterized protein</fullName>
    </submittedName>
</protein>
<evidence type="ECO:0000256" key="1">
    <source>
        <dbReference type="SAM" id="Phobius"/>
    </source>
</evidence>
<dbReference type="EMBL" id="BK015547">
    <property type="protein sequence ID" value="DAE12321.1"/>
    <property type="molecule type" value="Genomic_DNA"/>
</dbReference>
<sequence length="34" mass="4122">MAFNVYFLSTLYLFIYLYLCLLVTQKPLKQDFLV</sequence>
<organism evidence="2">
    <name type="scientific">Myoviridae sp. ctQYc56</name>
    <dbReference type="NCBI Taxonomy" id="2825100"/>
    <lineage>
        <taxon>Viruses</taxon>
        <taxon>Duplodnaviria</taxon>
        <taxon>Heunggongvirae</taxon>
        <taxon>Uroviricota</taxon>
        <taxon>Caudoviricetes</taxon>
    </lineage>
</organism>
<keyword evidence="1" id="KW-0472">Membrane</keyword>
<keyword evidence="1" id="KW-1133">Transmembrane helix</keyword>
<accession>A0A8S5Q0H9</accession>
<feature type="transmembrane region" description="Helical" evidence="1">
    <location>
        <begin position="6"/>
        <end position="24"/>
    </location>
</feature>
<name>A0A8S5Q0H9_9CAUD</name>
<reference evidence="2" key="1">
    <citation type="journal article" date="2021" name="Proc. Natl. Acad. Sci. U.S.A.">
        <title>A Catalog of Tens of Thousands of Viruses from Human Metagenomes Reveals Hidden Associations with Chronic Diseases.</title>
        <authorList>
            <person name="Tisza M.J."/>
            <person name="Buck C.B."/>
        </authorList>
    </citation>
    <scope>NUCLEOTIDE SEQUENCE</scope>
    <source>
        <strain evidence="2">CtQYc56</strain>
    </source>
</reference>
<proteinExistence type="predicted"/>